<dbReference type="KEGG" id="erwi:GN242_13145"/>
<evidence type="ECO:0000313" key="2">
    <source>
        <dbReference type="EMBL" id="QGU88111.1"/>
    </source>
</evidence>
<feature type="signal peptide" evidence="1">
    <location>
        <begin position="1"/>
        <end position="20"/>
    </location>
</feature>
<gene>
    <name evidence="2" type="primary">tagO</name>
    <name evidence="2" type="ORF">GN242_13145</name>
</gene>
<evidence type="ECO:0000313" key="3">
    <source>
        <dbReference type="Proteomes" id="UP000424752"/>
    </source>
</evidence>
<dbReference type="NCBIfam" id="TIGR03360">
    <property type="entry name" value="VI_minor_1"/>
    <property type="match status" value="1"/>
</dbReference>
<organism evidence="2 3">
    <name type="scientific">Erwinia sorbitola</name>
    <dbReference type="NCBI Taxonomy" id="2681984"/>
    <lineage>
        <taxon>Bacteria</taxon>
        <taxon>Pseudomonadati</taxon>
        <taxon>Pseudomonadota</taxon>
        <taxon>Gammaproteobacteria</taxon>
        <taxon>Enterobacterales</taxon>
        <taxon>Erwiniaceae</taxon>
        <taxon>Erwinia</taxon>
    </lineage>
</organism>
<evidence type="ECO:0000256" key="1">
    <source>
        <dbReference type="SAM" id="SignalP"/>
    </source>
</evidence>
<feature type="chain" id="PRO_5026132296" evidence="1">
    <location>
        <begin position="21"/>
        <end position="224"/>
    </location>
</feature>
<dbReference type="EMBL" id="CP046509">
    <property type="protein sequence ID" value="QGU88111.1"/>
    <property type="molecule type" value="Genomic_DNA"/>
</dbReference>
<reference evidence="2 3" key="1">
    <citation type="submission" date="2019-12" db="EMBL/GenBank/DDBJ databases">
        <title>Erwinia sp. nov., isolated from droppings of birds in the Qinghai-Tiebt plateau of China.</title>
        <authorList>
            <person name="Ge Y."/>
        </authorList>
    </citation>
    <scope>NUCLEOTIDE SEQUENCE [LARGE SCALE GENOMIC DNA]</scope>
    <source>
        <strain evidence="2 3">J780</strain>
    </source>
</reference>
<dbReference type="Pfam" id="PF11319">
    <property type="entry name" value="VasI"/>
    <property type="match status" value="1"/>
</dbReference>
<sequence>MNTLLLLSSLLLVGSNTVFQWVAEHPPVTSANIGIDSEKLSLALHCRREVSPLVRLECYDNVFSQGEKATGSLVNAGPAWQRAMNQEKSRTDHSTQFLFSQSEGNNPEVVLTTPALGVPPPRPVLMLSCIDNITRLQVALTQPQTQGAVVLTFGKTRIEEGWFLRENGFLLESSRGLAGIEEIKRLMLADSVTIAGKNGAFTRLTFNISQLPQALKPLRQACGW</sequence>
<dbReference type="InterPro" id="IPR017738">
    <property type="entry name" value="T6SS-assoc_VCA0118"/>
</dbReference>
<dbReference type="Proteomes" id="UP000424752">
    <property type="component" value="Chromosome"/>
</dbReference>
<keyword evidence="1" id="KW-0732">Signal</keyword>
<dbReference type="AlphaFoldDB" id="A0A6I6EN59"/>
<name>A0A6I6EN59_9GAMM</name>
<proteinExistence type="predicted"/>
<accession>A0A6I6EN59</accession>
<protein>
    <submittedName>
        <fullName evidence="2">Type VI secretion system-associated protein TagO</fullName>
    </submittedName>
</protein>
<dbReference type="RefSeq" id="WP_156287636.1">
    <property type="nucleotide sequence ID" value="NZ_CP046509.1"/>
</dbReference>